<dbReference type="Gene3D" id="3.80.10.10">
    <property type="entry name" value="Ribonuclease Inhibitor"/>
    <property type="match status" value="1"/>
</dbReference>
<organism evidence="1 2">
    <name type="scientific">Rhynocoris fuscipes</name>
    <dbReference type="NCBI Taxonomy" id="488301"/>
    <lineage>
        <taxon>Eukaryota</taxon>
        <taxon>Metazoa</taxon>
        <taxon>Ecdysozoa</taxon>
        <taxon>Arthropoda</taxon>
        <taxon>Hexapoda</taxon>
        <taxon>Insecta</taxon>
        <taxon>Pterygota</taxon>
        <taxon>Neoptera</taxon>
        <taxon>Paraneoptera</taxon>
        <taxon>Hemiptera</taxon>
        <taxon>Heteroptera</taxon>
        <taxon>Panheteroptera</taxon>
        <taxon>Cimicomorpha</taxon>
        <taxon>Reduviidae</taxon>
        <taxon>Harpactorinae</taxon>
        <taxon>Harpactorini</taxon>
        <taxon>Rhynocoris</taxon>
    </lineage>
</organism>
<keyword evidence="2" id="KW-1185">Reference proteome</keyword>
<gene>
    <name evidence="1" type="ORF">O3M35_010238</name>
</gene>
<dbReference type="EMBL" id="JAPXFL010000007">
    <property type="protein sequence ID" value="KAK9503740.1"/>
    <property type="molecule type" value="Genomic_DNA"/>
</dbReference>
<proteinExistence type="predicted"/>
<protein>
    <submittedName>
        <fullName evidence="1">Uncharacterized protein</fullName>
    </submittedName>
</protein>
<reference evidence="1 2" key="1">
    <citation type="submission" date="2022-12" db="EMBL/GenBank/DDBJ databases">
        <title>Chromosome-level genome assembly of true bugs.</title>
        <authorList>
            <person name="Ma L."/>
            <person name="Li H."/>
        </authorList>
    </citation>
    <scope>NUCLEOTIDE SEQUENCE [LARGE SCALE GENOMIC DNA]</scope>
    <source>
        <strain evidence="1">Lab_2022b</strain>
    </source>
</reference>
<dbReference type="Proteomes" id="UP001461498">
    <property type="component" value="Unassembled WGS sequence"/>
</dbReference>
<sequence>MSAETMKSLSLTDGSRLDLAHQNLELVPKSLMRDYQDVVEIIDLSNNRIRDVSFLEGCVKLTSIIADHNELNSDVVFPRLPKVTLLWMNYNWVTRLYPFIERLVYSFPYLQHLSLMGNSIVPPCNEDNFYHYLQYRLFVISRLQSLVYLDDRIVTDDEKEEALRLFSRPPEFTEIFSVGDFFSSAISKIRQIMNPVAMGYRHFDSQRPRFI</sequence>
<accession>A0AAW1D1S8</accession>
<dbReference type="PANTHER" id="PTHR46282">
    <property type="entry name" value="LEUCINE-RICH MELANOCYTE DIFFERENTIATION-ASSOCIATED PROTEIN"/>
    <property type="match status" value="1"/>
</dbReference>
<dbReference type="PANTHER" id="PTHR46282:SF1">
    <property type="entry name" value="LEUCINE-RICH REPEAT-CONTAINING PROTEIN 72-LIKE"/>
    <property type="match status" value="1"/>
</dbReference>
<dbReference type="SUPFAM" id="SSF52058">
    <property type="entry name" value="L domain-like"/>
    <property type="match status" value="1"/>
</dbReference>
<evidence type="ECO:0000313" key="1">
    <source>
        <dbReference type="EMBL" id="KAK9503740.1"/>
    </source>
</evidence>
<dbReference type="InterPro" id="IPR032675">
    <property type="entry name" value="LRR_dom_sf"/>
</dbReference>
<evidence type="ECO:0000313" key="2">
    <source>
        <dbReference type="Proteomes" id="UP001461498"/>
    </source>
</evidence>
<dbReference type="InterPro" id="IPR043313">
    <property type="entry name" value="LRMDA"/>
</dbReference>
<name>A0AAW1D1S8_9HEMI</name>
<dbReference type="AlphaFoldDB" id="A0AAW1D1S8"/>
<comment type="caution">
    <text evidence="1">The sequence shown here is derived from an EMBL/GenBank/DDBJ whole genome shotgun (WGS) entry which is preliminary data.</text>
</comment>